<reference evidence="6" key="1">
    <citation type="submission" date="2014-12" db="EMBL/GenBank/DDBJ databases">
        <title>The draft genome of the Tatumella morbirosei type strain, LMG23360T isolated from pineapple rot.</title>
        <authorList>
            <person name="Smits T.H."/>
            <person name="Palmer M."/>
            <person name="Venter S.N."/>
            <person name="Duffy B."/>
            <person name="Steenkamp E.T."/>
            <person name="Chan W.Y."/>
            <person name="Coutinho T.A."/>
            <person name="Coetzee M.P."/>
            <person name="De Maayer P."/>
        </authorList>
    </citation>
    <scope>NUCLEOTIDE SEQUENCE [LARGE SCALE GENOMIC DNA]</scope>
    <source>
        <strain evidence="6">LMG 23360</strain>
    </source>
</reference>
<keyword evidence="3" id="KW-0804">Transcription</keyword>
<dbReference type="SUPFAM" id="SSF46689">
    <property type="entry name" value="Homeodomain-like"/>
    <property type="match status" value="1"/>
</dbReference>
<protein>
    <submittedName>
        <fullName evidence="6">TetR family transcriptional regulator</fullName>
    </submittedName>
</protein>
<dbReference type="Gene3D" id="1.10.357.10">
    <property type="entry name" value="Tetracycline Repressor, domain 2"/>
    <property type="match status" value="1"/>
</dbReference>
<dbReference type="Gene3D" id="1.10.10.60">
    <property type="entry name" value="Homeodomain-like"/>
    <property type="match status" value="1"/>
</dbReference>
<comment type="caution">
    <text evidence="6">The sequence shown here is derived from an EMBL/GenBank/DDBJ whole genome shotgun (WGS) entry which is preliminary data.</text>
</comment>
<accession>A0A095VCP9</accession>
<name>A0A095VCP9_9GAMM</name>
<proteinExistence type="predicted"/>
<dbReference type="PANTHER" id="PTHR30055:SF148">
    <property type="entry name" value="TETR-FAMILY TRANSCRIPTIONAL REGULATOR"/>
    <property type="match status" value="1"/>
</dbReference>
<dbReference type="PANTHER" id="PTHR30055">
    <property type="entry name" value="HTH-TYPE TRANSCRIPTIONAL REGULATOR RUTR"/>
    <property type="match status" value="1"/>
</dbReference>
<organism evidence="6 7">
    <name type="scientific">Tatumella morbirosei</name>
    <dbReference type="NCBI Taxonomy" id="642227"/>
    <lineage>
        <taxon>Bacteria</taxon>
        <taxon>Pseudomonadati</taxon>
        <taxon>Pseudomonadota</taxon>
        <taxon>Gammaproteobacteria</taxon>
        <taxon>Enterobacterales</taxon>
        <taxon>Erwiniaceae</taxon>
        <taxon>Tatumella</taxon>
    </lineage>
</organism>
<evidence type="ECO:0000259" key="5">
    <source>
        <dbReference type="PROSITE" id="PS50977"/>
    </source>
</evidence>
<gene>
    <name evidence="6" type="ORF">HA49_17375</name>
</gene>
<evidence type="ECO:0000313" key="7">
    <source>
        <dbReference type="Proteomes" id="UP000029577"/>
    </source>
</evidence>
<dbReference type="Proteomes" id="UP000029577">
    <property type="component" value="Unassembled WGS sequence"/>
</dbReference>
<dbReference type="InterPro" id="IPR009057">
    <property type="entry name" value="Homeodomain-like_sf"/>
</dbReference>
<dbReference type="eggNOG" id="COG1309">
    <property type="taxonomic scope" value="Bacteria"/>
</dbReference>
<evidence type="ECO:0000256" key="4">
    <source>
        <dbReference type="PROSITE-ProRule" id="PRU00335"/>
    </source>
</evidence>
<evidence type="ECO:0000256" key="3">
    <source>
        <dbReference type="ARBA" id="ARBA00023163"/>
    </source>
</evidence>
<keyword evidence="7" id="KW-1185">Reference proteome</keyword>
<dbReference type="InterPro" id="IPR036271">
    <property type="entry name" value="Tet_transcr_reg_TetR-rel_C_sf"/>
</dbReference>
<keyword evidence="1" id="KW-0805">Transcription regulation</keyword>
<feature type="DNA-binding region" description="H-T-H motif" evidence="4">
    <location>
        <begin position="37"/>
        <end position="56"/>
    </location>
</feature>
<dbReference type="AlphaFoldDB" id="A0A095VCP9"/>
<dbReference type="EMBL" id="JPKR02000003">
    <property type="protein sequence ID" value="KGD72480.1"/>
    <property type="molecule type" value="Genomic_DNA"/>
</dbReference>
<dbReference type="Pfam" id="PF00440">
    <property type="entry name" value="TetR_N"/>
    <property type="match status" value="1"/>
</dbReference>
<dbReference type="STRING" id="642227.HA49_17375"/>
<evidence type="ECO:0000256" key="1">
    <source>
        <dbReference type="ARBA" id="ARBA00023015"/>
    </source>
</evidence>
<sequence>MNRSSVTRPGGRAARIQAAVYAAVEYLQQHKGSTGLSVHNIAEQAGVNPTTIYRRWGSLNQLLSDVSLQKLLPDSEPEDTGSLHQDFSRWLEEYVDELATETGRKLLSDIVAAPDDEYRVRCQNRHFSQIDAIRHRAIQRGETPPQTMQVMDELIAPLVYRIMFSDTLPDFSLASALLDKLLKSER</sequence>
<dbReference type="PROSITE" id="PS50977">
    <property type="entry name" value="HTH_TETR_2"/>
    <property type="match status" value="1"/>
</dbReference>
<evidence type="ECO:0000313" key="6">
    <source>
        <dbReference type="EMBL" id="KGD72480.1"/>
    </source>
</evidence>
<dbReference type="GO" id="GO:0003700">
    <property type="term" value="F:DNA-binding transcription factor activity"/>
    <property type="evidence" value="ECO:0007669"/>
    <property type="project" value="TreeGrafter"/>
</dbReference>
<keyword evidence="2 4" id="KW-0238">DNA-binding</keyword>
<dbReference type="InterPro" id="IPR011075">
    <property type="entry name" value="TetR_C"/>
</dbReference>
<evidence type="ECO:0000256" key="2">
    <source>
        <dbReference type="ARBA" id="ARBA00023125"/>
    </source>
</evidence>
<dbReference type="Pfam" id="PF16859">
    <property type="entry name" value="TetR_C_11"/>
    <property type="match status" value="1"/>
</dbReference>
<feature type="domain" description="HTH tetR-type" evidence="5">
    <location>
        <begin position="14"/>
        <end position="74"/>
    </location>
</feature>
<dbReference type="InterPro" id="IPR001647">
    <property type="entry name" value="HTH_TetR"/>
</dbReference>
<dbReference type="GO" id="GO:0000976">
    <property type="term" value="F:transcription cis-regulatory region binding"/>
    <property type="evidence" value="ECO:0007669"/>
    <property type="project" value="TreeGrafter"/>
</dbReference>
<dbReference type="InterPro" id="IPR050109">
    <property type="entry name" value="HTH-type_TetR-like_transc_reg"/>
</dbReference>
<dbReference type="SUPFAM" id="SSF48498">
    <property type="entry name" value="Tetracyclin repressor-like, C-terminal domain"/>
    <property type="match status" value="1"/>
</dbReference>